<keyword evidence="2" id="KW-0479">Metal-binding</keyword>
<feature type="domain" description="DDE Tnp4" evidence="3">
    <location>
        <begin position="2"/>
        <end position="126"/>
    </location>
</feature>
<gene>
    <name evidence="4" type="ORF">DAMNIGENAA_06920</name>
</gene>
<dbReference type="GO" id="GO:0046872">
    <property type="term" value="F:metal ion binding"/>
    <property type="evidence" value="ECO:0007669"/>
    <property type="project" value="UniProtKB-KW"/>
</dbReference>
<comment type="caution">
    <text evidence="4">The sequence shown here is derived from an EMBL/GenBank/DDBJ whole genome shotgun (WGS) entry which is preliminary data.</text>
</comment>
<dbReference type="Pfam" id="PF13359">
    <property type="entry name" value="DDE_Tnp_4"/>
    <property type="match status" value="1"/>
</dbReference>
<reference evidence="4" key="1">
    <citation type="submission" date="2022-12" db="EMBL/GenBank/DDBJ databases">
        <title>Reference genome sequencing for broad-spectrum identification of bacterial and archaeal isolates by mass spectrometry.</title>
        <authorList>
            <person name="Sekiguchi Y."/>
            <person name="Tourlousse D.M."/>
        </authorList>
    </citation>
    <scope>NUCLEOTIDE SEQUENCE</scope>
    <source>
        <strain evidence="4">ASRB1</strain>
    </source>
</reference>
<dbReference type="EMBL" id="BSDR01000001">
    <property type="protein sequence ID" value="GLI33259.1"/>
    <property type="molecule type" value="Genomic_DNA"/>
</dbReference>
<dbReference type="AlphaFoldDB" id="A0A9W6FRR1"/>
<comment type="cofactor">
    <cofactor evidence="1">
        <name>a divalent metal cation</name>
        <dbReference type="ChEBI" id="CHEBI:60240"/>
    </cofactor>
</comment>
<evidence type="ECO:0000259" key="3">
    <source>
        <dbReference type="Pfam" id="PF13359"/>
    </source>
</evidence>
<proteinExistence type="predicted"/>
<dbReference type="InterPro" id="IPR027806">
    <property type="entry name" value="HARBI1_dom"/>
</dbReference>
<organism evidence="4 5">
    <name type="scientific">Desulforhabdus amnigena</name>
    <dbReference type="NCBI Taxonomy" id="40218"/>
    <lineage>
        <taxon>Bacteria</taxon>
        <taxon>Pseudomonadati</taxon>
        <taxon>Thermodesulfobacteriota</taxon>
        <taxon>Syntrophobacteria</taxon>
        <taxon>Syntrophobacterales</taxon>
        <taxon>Syntrophobacteraceae</taxon>
        <taxon>Desulforhabdus</taxon>
    </lineage>
</organism>
<keyword evidence="5" id="KW-1185">Reference proteome</keyword>
<sequence length="138" mass="15707">MKNVILINEFMYILFLSLTHPGSVHDKTIADSSSYPLPKESYLMQDLGFQGFDLPGVEIIMPHKKPPGGSLTPEQKEANREVSKVRVRIEHVMNSIKHCHIVRDTTRLLRQGTRDLVMEICCALHNLRVTLNPWGSMV</sequence>
<name>A0A9W6FRR1_9BACT</name>
<dbReference type="Proteomes" id="UP001144372">
    <property type="component" value="Unassembled WGS sequence"/>
</dbReference>
<protein>
    <recommendedName>
        <fullName evidence="3">DDE Tnp4 domain-containing protein</fullName>
    </recommendedName>
</protein>
<accession>A0A9W6FRR1</accession>
<evidence type="ECO:0000256" key="1">
    <source>
        <dbReference type="ARBA" id="ARBA00001968"/>
    </source>
</evidence>
<evidence type="ECO:0000313" key="5">
    <source>
        <dbReference type="Proteomes" id="UP001144372"/>
    </source>
</evidence>
<evidence type="ECO:0000313" key="4">
    <source>
        <dbReference type="EMBL" id="GLI33259.1"/>
    </source>
</evidence>
<evidence type="ECO:0000256" key="2">
    <source>
        <dbReference type="ARBA" id="ARBA00022723"/>
    </source>
</evidence>